<dbReference type="AlphaFoldDB" id="A0A0D7F4W5"/>
<comment type="subcellular location">
    <subcellularLocation>
        <location evidence="1 17">Cell membrane</location>
        <topology evidence="1 17">Multi-pass membrane protein</topology>
    </subcellularLocation>
</comment>
<protein>
    <recommendedName>
        <fullName evidence="17">Cytochrome c oxidase subunit 1</fullName>
        <ecNumber evidence="17">7.1.1.9</ecNumber>
    </recommendedName>
</protein>
<keyword evidence="5 16" id="KW-0349">Heme</keyword>
<evidence type="ECO:0000256" key="17">
    <source>
        <dbReference type="RuleBase" id="RU363061"/>
    </source>
</evidence>
<evidence type="ECO:0000256" key="16">
    <source>
        <dbReference type="RuleBase" id="RU000370"/>
    </source>
</evidence>
<keyword evidence="17" id="KW-1003">Cell membrane</keyword>
<comment type="caution">
    <text evidence="19">The sequence shown here is derived from an EMBL/GenBank/DDBJ whole genome shotgun (WGS) entry which is preliminary data.</text>
</comment>
<dbReference type="Pfam" id="PF00115">
    <property type="entry name" value="COX1"/>
    <property type="match status" value="1"/>
</dbReference>
<dbReference type="GO" id="GO:0022904">
    <property type="term" value="P:respiratory electron transport chain"/>
    <property type="evidence" value="ECO:0007669"/>
    <property type="project" value="TreeGrafter"/>
</dbReference>
<dbReference type="Gene3D" id="1.20.210.10">
    <property type="entry name" value="Cytochrome c oxidase-like, subunit I domain"/>
    <property type="match status" value="1"/>
</dbReference>
<name>A0A0D7F4W5_RHOPL</name>
<dbReference type="NCBIfam" id="TIGR02891">
    <property type="entry name" value="CtaD_CoxA"/>
    <property type="match status" value="1"/>
</dbReference>
<evidence type="ECO:0000256" key="7">
    <source>
        <dbReference type="ARBA" id="ARBA00022692"/>
    </source>
</evidence>
<dbReference type="SUPFAM" id="SSF81442">
    <property type="entry name" value="Cytochrome c oxidase subunit I-like"/>
    <property type="match status" value="1"/>
</dbReference>
<feature type="transmembrane region" description="Helical" evidence="17">
    <location>
        <begin position="42"/>
        <end position="66"/>
    </location>
</feature>
<evidence type="ECO:0000259" key="18">
    <source>
        <dbReference type="PROSITE" id="PS50855"/>
    </source>
</evidence>
<dbReference type="InterPro" id="IPR023616">
    <property type="entry name" value="Cyt_c_oxase-like_su1_dom"/>
</dbReference>
<dbReference type="OrthoDB" id="9803294at2"/>
<dbReference type="PATRIC" id="fig|1076.23.peg.336"/>
<evidence type="ECO:0000256" key="15">
    <source>
        <dbReference type="ARBA" id="ARBA00047816"/>
    </source>
</evidence>
<comment type="pathway">
    <text evidence="2 17">Energy metabolism; oxidative phosphorylation.</text>
</comment>
<evidence type="ECO:0000313" key="20">
    <source>
        <dbReference type="Proteomes" id="UP000032515"/>
    </source>
</evidence>
<dbReference type="CDD" id="cd01663">
    <property type="entry name" value="Cyt_c_Oxidase_I"/>
    <property type="match status" value="1"/>
</dbReference>
<dbReference type="FunFam" id="1.20.210.10:FF:000004">
    <property type="entry name" value="Cytochrome c oxidase subunit 1"/>
    <property type="match status" value="1"/>
</dbReference>
<dbReference type="Proteomes" id="UP000032515">
    <property type="component" value="Unassembled WGS sequence"/>
</dbReference>
<comment type="similarity">
    <text evidence="3 16">Belongs to the heme-copper respiratory oxidase family.</text>
</comment>
<feature type="transmembrane region" description="Helical" evidence="17">
    <location>
        <begin position="211"/>
        <end position="238"/>
    </location>
</feature>
<evidence type="ECO:0000256" key="6">
    <source>
        <dbReference type="ARBA" id="ARBA00022660"/>
    </source>
</evidence>
<proteinExistence type="inferred from homology"/>
<dbReference type="STRING" id="1421013.GCA_000504425_03446"/>
<dbReference type="PROSITE" id="PS50855">
    <property type="entry name" value="COX1"/>
    <property type="match status" value="1"/>
</dbReference>
<evidence type="ECO:0000256" key="10">
    <source>
        <dbReference type="ARBA" id="ARBA00022982"/>
    </source>
</evidence>
<evidence type="ECO:0000256" key="9">
    <source>
        <dbReference type="ARBA" id="ARBA00022967"/>
    </source>
</evidence>
<feature type="transmembrane region" description="Helical" evidence="17">
    <location>
        <begin position="436"/>
        <end position="457"/>
    </location>
</feature>
<feature type="transmembrane region" description="Helical" evidence="17">
    <location>
        <begin position="477"/>
        <end position="504"/>
    </location>
</feature>
<gene>
    <name evidence="19" type="ORF">OO17_00490</name>
</gene>
<dbReference type="GO" id="GO:0020037">
    <property type="term" value="F:heme binding"/>
    <property type="evidence" value="ECO:0007669"/>
    <property type="project" value="InterPro"/>
</dbReference>
<keyword evidence="6 16" id="KW-0679">Respiratory chain</keyword>
<evidence type="ECO:0000256" key="14">
    <source>
        <dbReference type="ARBA" id="ARBA00023136"/>
    </source>
</evidence>
<evidence type="ECO:0000256" key="4">
    <source>
        <dbReference type="ARBA" id="ARBA00022448"/>
    </source>
</evidence>
<dbReference type="GO" id="GO:0045277">
    <property type="term" value="C:respiratory chain complex IV"/>
    <property type="evidence" value="ECO:0007669"/>
    <property type="project" value="InterPro"/>
</dbReference>
<evidence type="ECO:0000256" key="3">
    <source>
        <dbReference type="ARBA" id="ARBA00009578"/>
    </source>
</evidence>
<feature type="transmembrane region" description="Helical" evidence="17">
    <location>
        <begin position="365"/>
        <end position="386"/>
    </location>
</feature>
<dbReference type="PANTHER" id="PTHR10422:SF18">
    <property type="entry name" value="CYTOCHROME C OXIDASE SUBUNIT 1"/>
    <property type="match status" value="1"/>
</dbReference>
<dbReference type="InterPro" id="IPR023615">
    <property type="entry name" value="Cyt_c_Oxase_su1_BS"/>
</dbReference>
<dbReference type="EMBL" id="JXXE01000012">
    <property type="protein sequence ID" value="KIZ48143.1"/>
    <property type="molecule type" value="Genomic_DNA"/>
</dbReference>
<dbReference type="InterPro" id="IPR033944">
    <property type="entry name" value="Cyt_c_oxase_su1_dom"/>
</dbReference>
<evidence type="ECO:0000256" key="13">
    <source>
        <dbReference type="ARBA" id="ARBA00023008"/>
    </source>
</evidence>
<feature type="transmembrane region" description="Helical" evidence="17">
    <location>
        <begin position="330"/>
        <end position="353"/>
    </location>
</feature>
<reference evidence="19 20" key="1">
    <citation type="submission" date="2014-11" db="EMBL/GenBank/DDBJ databases">
        <title>Genomics and ecophysiology of heterotrophic nitrogen fixing bacteria isolated from estuarine surface water.</title>
        <authorList>
            <person name="Bentzon-Tilia M."/>
            <person name="Severin I."/>
            <person name="Hansen L.H."/>
            <person name="Riemann L."/>
        </authorList>
    </citation>
    <scope>NUCLEOTIDE SEQUENCE [LARGE SCALE GENOMIC DNA]</scope>
    <source>
        <strain evidence="19 20">BAL398</strain>
    </source>
</reference>
<keyword evidence="8 17" id="KW-0479">Metal-binding</keyword>
<feature type="transmembrane region" description="Helical" evidence="17">
    <location>
        <begin position="294"/>
        <end position="318"/>
    </location>
</feature>
<evidence type="ECO:0000256" key="12">
    <source>
        <dbReference type="ARBA" id="ARBA00023004"/>
    </source>
</evidence>
<keyword evidence="12 17" id="KW-0408">Iron</keyword>
<dbReference type="InterPro" id="IPR036927">
    <property type="entry name" value="Cyt_c_oxase-like_su1_sf"/>
</dbReference>
<dbReference type="EC" id="7.1.1.9" evidence="17"/>
<feature type="transmembrane region" description="Helical" evidence="17">
    <location>
        <begin position="406"/>
        <end position="424"/>
    </location>
</feature>
<evidence type="ECO:0000256" key="8">
    <source>
        <dbReference type="ARBA" id="ARBA00022723"/>
    </source>
</evidence>
<evidence type="ECO:0000256" key="2">
    <source>
        <dbReference type="ARBA" id="ARBA00004673"/>
    </source>
</evidence>
<feature type="transmembrane region" description="Helical" evidence="17">
    <location>
        <begin position="173"/>
        <end position="199"/>
    </location>
</feature>
<feature type="domain" description="Cytochrome oxidase subunit I profile" evidence="18">
    <location>
        <begin position="26"/>
        <end position="541"/>
    </location>
</feature>
<keyword evidence="14 17" id="KW-0472">Membrane</keyword>
<keyword evidence="7 16" id="KW-0812">Transmembrane</keyword>
<keyword evidence="9" id="KW-1278">Translocase</keyword>
<feature type="transmembrane region" description="Helical" evidence="17">
    <location>
        <begin position="258"/>
        <end position="282"/>
    </location>
</feature>
<feature type="transmembrane region" description="Helical" evidence="17">
    <location>
        <begin position="86"/>
        <end position="112"/>
    </location>
</feature>
<evidence type="ECO:0000256" key="5">
    <source>
        <dbReference type="ARBA" id="ARBA00022617"/>
    </source>
</evidence>
<keyword evidence="4 16" id="KW-0813">Transport</keyword>
<feature type="transmembrane region" description="Helical" evidence="17">
    <location>
        <begin position="124"/>
        <end position="142"/>
    </location>
</feature>
<evidence type="ECO:0000313" key="19">
    <source>
        <dbReference type="EMBL" id="KIZ48143.1"/>
    </source>
</evidence>
<accession>A0A0D7F4W5</accession>
<keyword evidence="13 17" id="KW-0186">Copper</keyword>
<dbReference type="GO" id="GO:0046872">
    <property type="term" value="F:metal ion binding"/>
    <property type="evidence" value="ECO:0007669"/>
    <property type="project" value="UniProtKB-KW"/>
</dbReference>
<dbReference type="PROSITE" id="PS00077">
    <property type="entry name" value="COX1_CUB"/>
    <property type="match status" value="1"/>
</dbReference>
<dbReference type="RefSeq" id="WP_044404091.1">
    <property type="nucleotide sequence ID" value="NZ_JXXE01000012.1"/>
</dbReference>
<dbReference type="PRINTS" id="PR01165">
    <property type="entry name" value="CYCOXIDASEI"/>
</dbReference>
<keyword evidence="10 16" id="KW-0249">Electron transport</keyword>
<organism evidence="19 20">
    <name type="scientific">Rhodopseudomonas palustris</name>
    <dbReference type="NCBI Taxonomy" id="1076"/>
    <lineage>
        <taxon>Bacteria</taxon>
        <taxon>Pseudomonadati</taxon>
        <taxon>Pseudomonadota</taxon>
        <taxon>Alphaproteobacteria</taxon>
        <taxon>Hyphomicrobiales</taxon>
        <taxon>Nitrobacteraceae</taxon>
        <taxon>Rhodopseudomonas</taxon>
    </lineage>
</organism>
<sequence>MTMEAARVAHADHAHDDHAHGHPTGWRRYVYSTNHKDIGTMYLVFAIMAGIIGGVLSILIRIELMYPGVQIFHESHTYNVFVTSHGLIMIFFMVMPAMIGGFGNWFVPLMIGAPDMAFPRMNNVSFWLLPASFALLIISTFVEGESGSNGVGTGWTMYAPLSTTGHPGPAVDFAILALHLAGASSILGAINFITTIFNMRAPGMTLHKMPLFVWSILVTVFLLLLSLPVLAGAITMLLTDRNFGTTFFSAEGGGDPVLFQHLFWFFGHPEVYILILPGFGMISQIVSTFSKKPVFGYLGMAYAMVAIGVIGFVVWAHHMYTVGMSSATQAYFVAATMVIAVPTGVKIFSWIATMWGGSIEFRTPMLWAIGFIFLFTVGGVTGVVLANAGVDRVLQDTYYVVAHFHYVLSLGAVFAIFAGWYYWFPKMTGYMYNETIGKLHFWVTFIGVNLVFFPQHFLGLSGMPRRYVDYPDAFAGWNFVSSIGSYISGFAVLIFLYGMVLAFIKKEKAADNPWGPGATTLEWTLSSPPPFHQFEVLPRVR</sequence>
<evidence type="ECO:0000256" key="1">
    <source>
        <dbReference type="ARBA" id="ARBA00004651"/>
    </source>
</evidence>
<dbReference type="InterPro" id="IPR014241">
    <property type="entry name" value="Cyt_c_oxidase_su1_bac"/>
</dbReference>
<dbReference type="GO" id="GO:0004129">
    <property type="term" value="F:cytochrome-c oxidase activity"/>
    <property type="evidence" value="ECO:0007669"/>
    <property type="project" value="UniProtKB-EC"/>
</dbReference>
<evidence type="ECO:0000256" key="11">
    <source>
        <dbReference type="ARBA" id="ARBA00022989"/>
    </source>
</evidence>
<dbReference type="GO" id="GO:0006119">
    <property type="term" value="P:oxidative phosphorylation"/>
    <property type="evidence" value="ECO:0007669"/>
    <property type="project" value="UniProtKB-UniPathway"/>
</dbReference>
<dbReference type="GO" id="GO:0015990">
    <property type="term" value="P:electron transport coupled proton transport"/>
    <property type="evidence" value="ECO:0007669"/>
    <property type="project" value="InterPro"/>
</dbReference>
<keyword evidence="11 17" id="KW-1133">Transmembrane helix</keyword>
<dbReference type="PANTHER" id="PTHR10422">
    <property type="entry name" value="CYTOCHROME C OXIDASE SUBUNIT 1"/>
    <property type="match status" value="1"/>
</dbReference>
<dbReference type="GO" id="GO:0005886">
    <property type="term" value="C:plasma membrane"/>
    <property type="evidence" value="ECO:0007669"/>
    <property type="project" value="UniProtKB-SubCell"/>
</dbReference>
<dbReference type="InterPro" id="IPR000883">
    <property type="entry name" value="Cyt_C_Oxase_1"/>
</dbReference>
<dbReference type="UniPathway" id="UPA00705"/>
<comment type="function">
    <text evidence="17">Cytochrome c oxidase is the component of the respiratory chain that catalyzes the reduction of oxygen to water. Subunits 1-3 form the functional core of the enzyme complex. CO I is the catalytic subunit of the enzyme. Electrons originating in cytochrome c are transferred via the copper A center of subunit 2 and heme A of subunit 1 to the bimetallic center formed by heme A3 and copper B.</text>
</comment>
<comment type="catalytic activity">
    <reaction evidence="15 17">
        <text>4 Fe(II)-[cytochrome c] + O2 + 8 H(+)(in) = 4 Fe(III)-[cytochrome c] + 2 H2O + 4 H(+)(out)</text>
        <dbReference type="Rhea" id="RHEA:11436"/>
        <dbReference type="Rhea" id="RHEA-COMP:10350"/>
        <dbReference type="Rhea" id="RHEA-COMP:14399"/>
        <dbReference type="ChEBI" id="CHEBI:15377"/>
        <dbReference type="ChEBI" id="CHEBI:15378"/>
        <dbReference type="ChEBI" id="CHEBI:15379"/>
        <dbReference type="ChEBI" id="CHEBI:29033"/>
        <dbReference type="ChEBI" id="CHEBI:29034"/>
        <dbReference type="EC" id="7.1.1.9"/>
    </reaction>
</comment>